<evidence type="ECO:0000256" key="2">
    <source>
        <dbReference type="ARBA" id="ARBA00022801"/>
    </source>
</evidence>
<dbReference type="CDD" id="cd04685">
    <property type="entry name" value="NUDIX_Hydrolase"/>
    <property type="match status" value="1"/>
</dbReference>
<dbReference type="GO" id="GO:0016787">
    <property type="term" value="F:hydrolase activity"/>
    <property type="evidence" value="ECO:0007669"/>
    <property type="project" value="UniProtKB-KW"/>
</dbReference>
<dbReference type="InterPro" id="IPR000086">
    <property type="entry name" value="NUDIX_hydrolase_dom"/>
</dbReference>
<dbReference type="Pfam" id="PF00293">
    <property type="entry name" value="NUDIX"/>
    <property type="match status" value="1"/>
</dbReference>
<keyword evidence="6" id="KW-1185">Reference proteome</keyword>
<gene>
    <name evidence="5" type="ORF">ETD86_17385</name>
</gene>
<evidence type="ECO:0000256" key="3">
    <source>
        <dbReference type="ARBA" id="ARBA00022842"/>
    </source>
</evidence>
<dbReference type="InterPro" id="IPR015797">
    <property type="entry name" value="NUDIX_hydrolase-like_dom_sf"/>
</dbReference>
<proteinExistence type="predicted"/>
<dbReference type="SUPFAM" id="SSF55811">
    <property type="entry name" value="Nudix"/>
    <property type="match status" value="1"/>
</dbReference>
<dbReference type="PROSITE" id="PS00893">
    <property type="entry name" value="NUDIX_BOX"/>
    <property type="match status" value="1"/>
</dbReference>
<dbReference type="Proteomes" id="UP000309128">
    <property type="component" value="Unassembled WGS sequence"/>
</dbReference>
<accession>A0A5S4FK87</accession>
<keyword evidence="3" id="KW-0460">Magnesium</keyword>
<dbReference type="PANTHER" id="PTHR43046">
    <property type="entry name" value="GDP-MANNOSE MANNOSYL HYDROLASE"/>
    <property type="match status" value="1"/>
</dbReference>
<comment type="cofactor">
    <cofactor evidence="1">
        <name>Mg(2+)</name>
        <dbReference type="ChEBI" id="CHEBI:18420"/>
    </cofactor>
</comment>
<name>A0A5S4FK87_9ACTN</name>
<dbReference type="PANTHER" id="PTHR43046:SF12">
    <property type="entry name" value="GDP-MANNOSE MANNOSYL HYDROLASE"/>
    <property type="match status" value="1"/>
</dbReference>
<dbReference type="OrthoDB" id="3214694at2"/>
<dbReference type="PROSITE" id="PS51462">
    <property type="entry name" value="NUDIX"/>
    <property type="match status" value="1"/>
</dbReference>
<evidence type="ECO:0000313" key="6">
    <source>
        <dbReference type="Proteomes" id="UP000309128"/>
    </source>
</evidence>
<comment type="caution">
    <text evidence="5">The sequence shown here is derived from an EMBL/GenBank/DDBJ whole genome shotgun (WGS) entry which is preliminary data.</text>
</comment>
<dbReference type="EMBL" id="VCKY01000051">
    <property type="protein sequence ID" value="TMR20894.1"/>
    <property type="molecule type" value="Genomic_DNA"/>
</dbReference>
<dbReference type="RefSeq" id="WP_138667195.1">
    <property type="nucleotide sequence ID" value="NZ_VCKY01000051.1"/>
</dbReference>
<protein>
    <submittedName>
        <fullName evidence="5">NUDIX domain-containing protein</fullName>
    </submittedName>
</protein>
<sequence length="164" mass="18256">MAEAVVRRSARVLLVDEVNRILLYRALMSTVTGEYAWFTPGGGVRADETPAMAAARELREEIGHHVGPGEVGPVVATCSGIWSPDDRTRWRSVDSYFLLRVAGVEVDVSGMEELERSLLDGFRWWTLPELRVTGERVFPVGLAGLLRRLLDGDVPDEPVILPWE</sequence>
<evidence type="ECO:0000256" key="1">
    <source>
        <dbReference type="ARBA" id="ARBA00001946"/>
    </source>
</evidence>
<organism evidence="5 6">
    <name type="scientific">Nonomuraea turkmeniaca</name>
    <dbReference type="NCBI Taxonomy" id="103838"/>
    <lineage>
        <taxon>Bacteria</taxon>
        <taxon>Bacillati</taxon>
        <taxon>Actinomycetota</taxon>
        <taxon>Actinomycetes</taxon>
        <taxon>Streptosporangiales</taxon>
        <taxon>Streptosporangiaceae</taxon>
        <taxon>Nonomuraea</taxon>
    </lineage>
</organism>
<dbReference type="InterPro" id="IPR020084">
    <property type="entry name" value="NUDIX_hydrolase_CS"/>
</dbReference>
<dbReference type="AlphaFoldDB" id="A0A5S4FK87"/>
<feature type="domain" description="Nudix hydrolase" evidence="4">
    <location>
        <begin position="5"/>
        <end position="148"/>
    </location>
</feature>
<dbReference type="Gene3D" id="3.90.79.10">
    <property type="entry name" value="Nucleoside Triphosphate Pyrophosphohydrolase"/>
    <property type="match status" value="1"/>
</dbReference>
<evidence type="ECO:0000313" key="5">
    <source>
        <dbReference type="EMBL" id="TMR20894.1"/>
    </source>
</evidence>
<reference evidence="5 6" key="1">
    <citation type="submission" date="2019-05" db="EMBL/GenBank/DDBJ databases">
        <title>Draft genome sequence of Nonomuraea turkmeniaca DSM 43926.</title>
        <authorList>
            <person name="Saricaoglu S."/>
            <person name="Isik K."/>
        </authorList>
    </citation>
    <scope>NUCLEOTIDE SEQUENCE [LARGE SCALE GENOMIC DNA]</scope>
    <source>
        <strain evidence="5 6">DSM 43926</strain>
    </source>
</reference>
<keyword evidence="2" id="KW-0378">Hydrolase</keyword>
<evidence type="ECO:0000259" key="4">
    <source>
        <dbReference type="PROSITE" id="PS51462"/>
    </source>
</evidence>